<keyword evidence="14" id="KW-1185">Reference proteome</keyword>
<dbReference type="Gene3D" id="3.90.1150.10">
    <property type="entry name" value="Aspartate Aminotransferase, domain 1"/>
    <property type="match status" value="1"/>
</dbReference>
<dbReference type="InterPro" id="IPR015422">
    <property type="entry name" value="PyrdxlP-dep_Trfase_small"/>
</dbReference>
<keyword evidence="8" id="KW-0408">Iron</keyword>
<dbReference type="PANTHER" id="PTHR11601:SF34">
    <property type="entry name" value="CYSTEINE DESULFURASE"/>
    <property type="match status" value="1"/>
</dbReference>
<dbReference type="GO" id="GO:0046872">
    <property type="term" value="F:metal ion binding"/>
    <property type="evidence" value="ECO:0007669"/>
    <property type="project" value="UniProtKB-KW"/>
</dbReference>
<comment type="similarity">
    <text evidence="2">Belongs to the class-V pyridoxal-phosphate-dependent aminotransferase family. NifS/IscS subfamily.</text>
</comment>
<comment type="catalytic activity">
    <reaction evidence="10">
        <text>(sulfur carrier)-H + L-cysteine = (sulfur carrier)-SH + L-alanine</text>
        <dbReference type="Rhea" id="RHEA:43892"/>
        <dbReference type="Rhea" id="RHEA-COMP:14737"/>
        <dbReference type="Rhea" id="RHEA-COMP:14739"/>
        <dbReference type="ChEBI" id="CHEBI:29917"/>
        <dbReference type="ChEBI" id="CHEBI:35235"/>
        <dbReference type="ChEBI" id="CHEBI:57972"/>
        <dbReference type="ChEBI" id="CHEBI:64428"/>
        <dbReference type="EC" id="2.8.1.7"/>
    </reaction>
</comment>
<dbReference type="InterPro" id="IPR015421">
    <property type="entry name" value="PyrdxlP-dep_Trfase_major"/>
</dbReference>
<keyword evidence="7" id="KW-0663">Pyridoxal phosphate</keyword>
<evidence type="ECO:0000256" key="5">
    <source>
        <dbReference type="ARBA" id="ARBA00022679"/>
    </source>
</evidence>
<feature type="domain" description="Aminotransferase class V" evidence="12">
    <location>
        <begin position="4"/>
        <end position="366"/>
    </location>
</feature>
<evidence type="ECO:0000256" key="6">
    <source>
        <dbReference type="ARBA" id="ARBA00022723"/>
    </source>
</evidence>
<dbReference type="PROSITE" id="PS00595">
    <property type="entry name" value="AA_TRANSFER_CLASS_5"/>
    <property type="match status" value="1"/>
</dbReference>
<evidence type="ECO:0000256" key="4">
    <source>
        <dbReference type="ARBA" id="ARBA00012239"/>
    </source>
</evidence>
<dbReference type="SUPFAM" id="SSF53383">
    <property type="entry name" value="PLP-dependent transferases"/>
    <property type="match status" value="1"/>
</dbReference>
<evidence type="ECO:0000256" key="9">
    <source>
        <dbReference type="ARBA" id="ARBA00023014"/>
    </source>
</evidence>
<evidence type="ECO:0000256" key="7">
    <source>
        <dbReference type="ARBA" id="ARBA00022898"/>
    </source>
</evidence>
<protein>
    <recommendedName>
        <fullName evidence="4">cysteine desulfurase</fullName>
        <ecNumber evidence="4">2.8.1.7</ecNumber>
    </recommendedName>
</protein>
<dbReference type="EC" id="2.8.1.7" evidence="4"/>
<gene>
    <name evidence="13" type="ORF">C7K55_10550</name>
</gene>
<evidence type="ECO:0000256" key="3">
    <source>
        <dbReference type="ARBA" id="ARBA00011738"/>
    </source>
</evidence>
<dbReference type="InterPro" id="IPR016454">
    <property type="entry name" value="Cysteine_dSase"/>
</dbReference>
<dbReference type="RefSeq" id="WP_106632727.1">
    <property type="nucleotide sequence ID" value="NZ_PXXO01000012.1"/>
</dbReference>
<dbReference type="EMBL" id="PXXO01000012">
    <property type="protein sequence ID" value="PSJ04475.1"/>
    <property type="molecule type" value="Genomic_DNA"/>
</dbReference>
<comment type="cofactor">
    <cofactor evidence="1 11">
        <name>pyridoxal 5'-phosphate</name>
        <dbReference type="ChEBI" id="CHEBI:597326"/>
    </cofactor>
</comment>
<dbReference type="GO" id="GO:0031071">
    <property type="term" value="F:cysteine desulfurase activity"/>
    <property type="evidence" value="ECO:0007669"/>
    <property type="project" value="UniProtKB-EC"/>
</dbReference>
<keyword evidence="5 13" id="KW-0808">Transferase</keyword>
<comment type="subunit">
    <text evidence="3">Homodimer.</text>
</comment>
<dbReference type="PANTHER" id="PTHR11601">
    <property type="entry name" value="CYSTEINE DESULFURYLASE FAMILY MEMBER"/>
    <property type="match status" value="1"/>
</dbReference>
<evidence type="ECO:0000256" key="1">
    <source>
        <dbReference type="ARBA" id="ARBA00001933"/>
    </source>
</evidence>
<dbReference type="PIRSF" id="PIRSF005572">
    <property type="entry name" value="NifS"/>
    <property type="match status" value="1"/>
</dbReference>
<evidence type="ECO:0000259" key="12">
    <source>
        <dbReference type="Pfam" id="PF00266"/>
    </source>
</evidence>
<dbReference type="Proteomes" id="UP000243002">
    <property type="component" value="Unassembled WGS sequence"/>
</dbReference>
<reference evidence="13 14" key="1">
    <citation type="journal article" date="2018" name="Environ. Microbiol.">
        <title>Ecological and genomic features of two widespread freshwater picocyanobacteria.</title>
        <authorList>
            <person name="Cabello-Yeves P.J."/>
            <person name="Picazo A."/>
            <person name="Camacho A."/>
            <person name="Callieri C."/>
            <person name="Rosselli R."/>
            <person name="Roda-Garcia J.J."/>
            <person name="Coutinho F.H."/>
            <person name="Rodriguez-Valera F."/>
        </authorList>
    </citation>
    <scope>NUCLEOTIDE SEQUENCE [LARGE SCALE GENOMIC DNA]</scope>
    <source>
        <strain evidence="13 14">Tous</strain>
    </source>
</reference>
<dbReference type="FunFam" id="3.40.640.10:FF:000084">
    <property type="entry name" value="IscS-like cysteine desulfurase"/>
    <property type="match status" value="1"/>
</dbReference>
<accession>A0A2P7MTL1</accession>
<dbReference type="InterPro" id="IPR015424">
    <property type="entry name" value="PyrdxlP-dep_Trfase"/>
</dbReference>
<dbReference type="OrthoDB" id="9808002at2"/>
<proteinExistence type="inferred from homology"/>
<dbReference type="InterPro" id="IPR000192">
    <property type="entry name" value="Aminotrans_V_dom"/>
</dbReference>
<dbReference type="AlphaFoldDB" id="A0A2P7MTL1"/>
<sequence length="381" mass="39660">MLAYLDHHATTPCDPAVVAAMAPWWSEHCANPANRLYRPALEAAAAVERARGQLARVLGSRAETVIFTSGATEANNLALKGVCEAALAAGTPRRRLVSLVSEHRAVLDPLAYLGRHGFPVSLVPIQPDGLVDLAQLEAALGDDVLLLSVMAANNEIGVLQPLAAIAARCRQRGVLLHVDAAQAAGHIPLAIDELGIDLLSLSGHKFYGPKGVGALLVRPGLKLAAQLHGGGQQDGRRAGTLPVPLVVGLGEALLGAEADREERAGRLGTLRDELWAGLEALGGMELNGVELNGGAPRLAHNLNVTVQGVDGTRLHRLLRQRLAVSSGSACSQGSPSHVLAALGRSRQQAAASIRFGLGRGSSDAEITLAIETVAAAVRELR</sequence>
<comment type="caution">
    <text evidence="13">The sequence shown here is derived from an EMBL/GenBank/DDBJ whole genome shotgun (WGS) entry which is preliminary data.</text>
</comment>
<organism evidence="13 14">
    <name type="scientific">Cyanobium usitatum str. Tous</name>
    <dbReference type="NCBI Taxonomy" id="2116684"/>
    <lineage>
        <taxon>Bacteria</taxon>
        <taxon>Bacillati</taxon>
        <taxon>Cyanobacteriota</taxon>
        <taxon>Cyanophyceae</taxon>
        <taxon>Synechococcales</taxon>
        <taxon>Prochlorococcaceae</taxon>
        <taxon>Cyanobium</taxon>
    </lineage>
</organism>
<evidence type="ECO:0000313" key="14">
    <source>
        <dbReference type="Proteomes" id="UP000243002"/>
    </source>
</evidence>
<evidence type="ECO:0000256" key="10">
    <source>
        <dbReference type="ARBA" id="ARBA00050776"/>
    </source>
</evidence>
<keyword evidence="9" id="KW-0411">Iron-sulfur</keyword>
<dbReference type="Gene3D" id="3.40.640.10">
    <property type="entry name" value="Type I PLP-dependent aspartate aminotransferase-like (Major domain)"/>
    <property type="match status" value="1"/>
</dbReference>
<keyword evidence="6" id="KW-0479">Metal-binding</keyword>
<dbReference type="Gene3D" id="1.10.260.50">
    <property type="match status" value="1"/>
</dbReference>
<dbReference type="GO" id="GO:0051536">
    <property type="term" value="F:iron-sulfur cluster binding"/>
    <property type="evidence" value="ECO:0007669"/>
    <property type="project" value="UniProtKB-KW"/>
</dbReference>
<evidence type="ECO:0000256" key="11">
    <source>
        <dbReference type="RuleBase" id="RU004504"/>
    </source>
</evidence>
<evidence type="ECO:0000256" key="2">
    <source>
        <dbReference type="ARBA" id="ARBA00006490"/>
    </source>
</evidence>
<evidence type="ECO:0000256" key="8">
    <source>
        <dbReference type="ARBA" id="ARBA00023004"/>
    </source>
</evidence>
<name>A0A2P7MTL1_9CYAN</name>
<dbReference type="InterPro" id="IPR020578">
    <property type="entry name" value="Aminotrans_V_PyrdxlP_BS"/>
</dbReference>
<evidence type="ECO:0000313" key="13">
    <source>
        <dbReference type="EMBL" id="PSJ04475.1"/>
    </source>
</evidence>
<dbReference type="Pfam" id="PF00266">
    <property type="entry name" value="Aminotran_5"/>
    <property type="match status" value="1"/>
</dbReference>